<dbReference type="GO" id="GO:0006269">
    <property type="term" value="P:DNA replication, synthesis of primer"/>
    <property type="evidence" value="ECO:0007669"/>
    <property type="project" value="UniProtKB-KW"/>
</dbReference>
<feature type="binding site" evidence="8">
    <location>
        <position position="435"/>
    </location>
    <ligand>
        <name>Zn(2+)</name>
        <dbReference type="ChEBI" id="CHEBI:29105"/>
        <label>1</label>
    </ligand>
</feature>
<dbReference type="Proteomes" id="UP000636793">
    <property type="component" value="Unassembled WGS sequence"/>
</dbReference>
<dbReference type="GO" id="GO:0005524">
    <property type="term" value="F:ATP binding"/>
    <property type="evidence" value="ECO:0007669"/>
    <property type="project" value="UniProtKB-UniRule"/>
</dbReference>
<comment type="subunit">
    <text evidence="8">Component of the replication restart primosome.</text>
</comment>
<dbReference type="GO" id="GO:0008270">
    <property type="term" value="F:zinc ion binding"/>
    <property type="evidence" value="ECO:0007669"/>
    <property type="project" value="UniProtKB-UniRule"/>
</dbReference>
<evidence type="ECO:0000256" key="3">
    <source>
        <dbReference type="ARBA" id="ARBA00022723"/>
    </source>
</evidence>
<feature type="binding site" evidence="8">
    <location>
        <position position="444"/>
    </location>
    <ligand>
        <name>Zn(2+)</name>
        <dbReference type="ChEBI" id="CHEBI:29105"/>
        <label>2</label>
    </ligand>
</feature>
<comment type="cofactor">
    <cofactor evidence="8">
        <name>Zn(2+)</name>
        <dbReference type="ChEBI" id="CHEBI:29105"/>
    </cofactor>
    <text evidence="8">Binds 2 zinc ions per subunit.</text>
</comment>
<keyword evidence="2 8" id="KW-0235">DNA replication</keyword>
<reference evidence="11" key="2">
    <citation type="submission" date="2020-09" db="EMBL/GenBank/DDBJ databases">
        <authorList>
            <person name="Sun Q."/>
            <person name="Zhou Y."/>
        </authorList>
    </citation>
    <scope>NUCLEOTIDE SEQUENCE</scope>
    <source>
        <strain evidence="11">CGMCC 1.15085</strain>
    </source>
</reference>
<dbReference type="EMBL" id="BMHI01000004">
    <property type="protein sequence ID" value="GGB33134.1"/>
    <property type="molecule type" value="Genomic_DNA"/>
</dbReference>
<keyword evidence="1 8" id="KW-0639">Primosome</keyword>
<keyword evidence="5 8" id="KW-0862">Zinc</keyword>
<feature type="binding site" evidence="8">
    <location>
        <position position="474"/>
    </location>
    <ligand>
        <name>Zn(2+)</name>
        <dbReference type="ChEBI" id="CHEBI:29105"/>
        <label>1</label>
    </ligand>
</feature>
<dbReference type="Gene3D" id="3.40.1440.60">
    <property type="entry name" value="PriA, 3(prime) DNA-binding domain"/>
    <property type="match status" value="1"/>
</dbReference>
<evidence type="ECO:0000313" key="11">
    <source>
        <dbReference type="EMBL" id="GGB33134.1"/>
    </source>
</evidence>
<comment type="caution">
    <text evidence="11">The sequence shown here is derived from an EMBL/GenBank/DDBJ whole genome shotgun (WGS) entry which is preliminary data.</text>
</comment>
<dbReference type="Gene3D" id="3.40.50.300">
    <property type="entry name" value="P-loop containing nucleotide triphosphate hydrolases"/>
    <property type="match status" value="1"/>
</dbReference>
<dbReference type="InterPro" id="IPR005259">
    <property type="entry name" value="PriA"/>
</dbReference>
<evidence type="ECO:0000256" key="5">
    <source>
        <dbReference type="ARBA" id="ARBA00022833"/>
    </source>
</evidence>
<dbReference type="AlphaFoldDB" id="A0A916T648"/>
<feature type="binding site" evidence="8">
    <location>
        <position position="471"/>
    </location>
    <ligand>
        <name>Zn(2+)</name>
        <dbReference type="ChEBI" id="CHEBI:29105"/>
        <label>1</label>
    </ligand>
</feature>
<comment type="function">
    <text evidence="8">Initiates the restart of stalled replication forks, which reloads the replicative helicase on sites other than the origin of replication. Recognizes and binds to abandoned replication forks and remodels them to uncover a helicase loading site. Promotes assembly of the primosome at these replication forks.</text>
</comment>
<accession>A0A916T648</accession>
<feature type="binding site" evidence="8">
    <location>
        <position position="459"/>
    </location>
    <ligand>
        <name>Zn(2+)</name>
        <dbReference type="ChEBI" id="CHEBI:29105"/>
        <label>2</label>
    </ligand>
</feature>
<dbReference type="GO" id="GO:0003677">
    <property type="term" value="F:DNA binding"/>
    <property type="evidence" value="ECO:0007669"/>
    <property type="project" value="UniProtKB-UniRule"/>
</dbReference>
<keyword evidence="3 8" id="KW-0479">Metal-binding</keyword>
<comment type="similarity">
    <text evidence="8">Belongs to the helicase family. PriA subfamily.</text>
</comment>
<evidence type="ECO:0000256" key="7">
    <source>
        <dbReference type="ARBA" id="ARBA00023125"/>
    </source>
</evidence>
<feature type="domain" description="Primosomal protein N' 3' DNA-binding" evidence="10">
    <location>
        <begin position="59"/>
        <end position="158"/>
    </location>
</feature>
<dbReference type="GO" id="GO:1990077">
    <property type="term" value="C:primosome complex"/>
    <property type="evidence" value="ECO:0007669"/>
    <property type="project" value="UniProtKB-UniRule"/>
</dbReference>
<dbReference type="InterPro" id="IPR027417">
    <property type="entry name" value="P-loop_NTPase"/>
</dbReference>
<dbReference type="GO" id="GO:0006302">
    <property type="term" value="P:double-strand break repair"/>
    <property type="evidence" value="ECO:0007669"/>
    <property type="project" value="InterPro"/>
</dbReference>
<feature type="region of interest" description="Disordered" evidence="9">
    <location>
        <begin position="1"/>
        <end position="26"/>
    </location>
</feature>
<dbReference type="GO" id="GO:0006270">
    <property type="term" value="P:DNA replication initiation"/>
    <property type="evidence" value="ECO:0007669"/>
    <property type="project" value="TreeGrafter"/>
</dbReference>
<comment type="caution">
    <text evidence="8">As this protein does not have any detectable helicase domains, it probably does not have helicase activity.</text>
</comment>
<dbReference type="RefSeq" id="WP_188837344.1">
    <property type="nucleotide sequence ID" value="NZ_BMHI01000004.1"/>
</dbReference>
<organism evidence="11 12">
    <name type="scientific">Flexivirga endophytica</name>
    <dbReference type="NCBI Taxonomy" id="1849103"/>
    <lineage>
        <taxon>Bacteria</taxon>
        <taxon>Bacillati</taxon>
        <taxon>Actinomycetota</taxon>
        <taxon>Actinomycetes</taxon>
        <taxon>Micrococcales</taxon>
        <taxon>Dermacoccaceae</taxon>
        <taxon>Flexivirga</taxon>
    </lineage>
</organism>
<dbReference type="PANTHER" id="PTHR30580:SF0">
    <property type="entry name" value="PRIMOSOMAL PROTEIN N"/>
    <property type="match status" value="1"/>
</dbReference>
<dbReference type="GO" id="GO:0043138">
    <property type="term" value="F:3'-5' DNA helicase activity"/>
    <property type="evidence" value="ECO:0007669"/>
    <property type="project" value="TreeGrafter"/>
</dbReference>
<keyword evidence="7 8" id="KW-0238">DNA-binding</keyword>
<gene>
    <name evidence="8 11" type="primary">priA</name>
    <name evidence="11" type="ORF">GCM10011492_24640</name>
</gene>
<evidence type="ECO:0000256" key="8">
    <source>
        <dbReference type="HAMAP-Rule" id="MF_00983"/>
    </source>
</evidence>
<evidence type="ECO:0000313" key="12">
    <source>
        <dbReference type="Proteomes" id="UP000636793"/>
    </source>
</evidence>
<evidence type="ECO:0000256" key="1">
    <source>
        <dbReference type="ARBA" id="ARBA00022515"/>
    </source>
</evidence>
<dbReference type="HAMAP" id="MF_00983">
    <property type="entry name" value="PriA"/>
    <property type="match status" value="1"/>
</dbReference>
<evidence type="ECO:0000256" key="2">
    <source>
        <dbReference type="ARBA" id="ARBA00022705"/>
    </source>
</evidence>
<sequence length="709" mass="75057">MRSSDRPTDLPADGRDTDDAPRPATPEQLHLLHAAAPRVKTERVQAEPVGPEVPLPVARVVLDVGLAHLDRPFEYSVPAKVADDAQPGVRVKVRFAGKDVSGYVVERVQEPEHTGKLTPLRRVVSPEPVLTRPVLDACRAVADHYAGPLADVLRLAVPPRHAAAEKALDARPVSEEDLPGPGAATAWDCYPAGEALMRRLSGGDDPAASWLAAPTVETDRDWPAALAQAARATLHGGRGALLVVPDHRDLDRLDAALTAELGEGRHVRLTAEQGPQARYTAWLKVLRGHVRCVIGTRAAAWAPVQDLGLLACWDDGDDLLAEPRAPYPQTREVLRLRSVCEHAALVLGGFVRSVPVQAWLDAGLVRPVQARTAPSSVPRVVVAGDEREVERAGAAAHAHLPPVAWSAAHTALADGPVLVQVPRRGYLPTLRCGQCREVARCEHCHGPLGLTSPDAPALCRWCGRAAQPWRCPECFSTRLHAAVVGARRTAEELGRAFPGAPVLRSGSGEVVSSIGPEPRLVIATPGAEPVAESGYAATLLLDGWALLDRSALDAGEETLRRWTAAAALTRPASLGGMVVVCGVTSGVTLPPVEALVRWAPDSFAERELAARRELDLPPASWMTMLTGEPADLDGFASAVRHALDDSVPLERIGPMPAPGGGDGLHLLLRTTRSHGAAAAKAVAAARAVRSARKLPGTVTVRVDPSGALL</sequence>
<feature type="binding site" evidence="8">
    <location>
        <position position="462"/>
    </location>
    <ligand>
        <name>Zn(2+)</name>
        <dbReference type="ChEBI" id="CHEBI:29105"/>
        <label>2</label>
    </ligand>
</feature>
<keyword evidence="12" id="KW-1185">Reference proteome</keyword>
<evidence type="ECO:0000256" key="4">
    <source>
        <dbReference type="ARBA" id="ARBA00022741"/>
    </source>
</evidence>
<protein>
    <recommendedName>
        <fullName evidence="8">Probable replication restart protein PriA</fullName>
    </recommendedName>
    <alternativeName>
        <fullName evidence="8">Putative ATP-dependent DNA helicase PriA</fullName>
    </alternativeName>
</protein>
<feature type="binding site" evidence="8">
    <location>
        <position position="432"/>
    </location>
    <ligand>
        <name>Zn(2+)</name>
        <dbReference type="ChEBI" id="CHEBI:29105"/>
        <label>1</label>
    </ligand>
</feature>
<keyword evidence="4 8" id="KW-0547">Nucleotide-binding</keyword>
<feature type="compositionally biased region" description="Basic and acidic residues" evidence="9">
    <location>
        <begin position="1"/>
        <end position="21"/>
    </location>
</feature>
<dbReference type="GO" id="GO:0006310">
    <property type="term" value="P:DNA recombination"/>
    <property type="evidence" value="ECO:0007669"/>
    <property type="project" value="InterPro"/>
</dbReference>
<keyword evidence="6 8" id="KW-0067">ATP-binding</keyword>
<name>A0A916T648_9MICO</name>
<evidence type="ECO:0000256" key="9">
    <source>
        <dbReference type="SAM" id="MobiDB-lite"/>
    </source>
</evidence>
<proteinExistence type="inferred from homology"/>
<dbReference type="InterPro" id="IPR042115">
    <property type="entry name" value="PriA_3primeBD_sf"/>
</dbReference>
<reference evidence="11" key="1">
    <citation type="journal article" date="2014" name="Int. J. Syst. Evol. Microbiol.">
        <title>Complete genome sequence of Corynebacterium casei LMG S-19264T (=DSM 44701T), isolated from a smear-ripened cheese.</title>
        <authorList>
            <consortium name="US DOE Joint Genome Institute (JGI-PGF)"/>
            <person name="Walter F."/>
            <person name="Albersmeier A."/>
            <person name="Kalinowski J."/>
            <person name="Ruckert C."/>
        </authorList>
    </citation>
    <scope>NUCLEOTIDE SEQUENCE</scope>
    <source>
        <strain evidence="11">CGMCC 1.15085</strain>
    </source>
</reference>
<evidence type="ECO:0000259" key="10">
    <source>
        <dbReference type="Pfam" id="PF17764"/>
    </source>
</evidence>
<dbReference type="Pfam" id="PF17764">
    <property type="entry name" value="PriA_3primeBD"/>
    <property type="match status" value="1"/>
</dbReference>
<dbReference type="InterPro" id="IPR041222">
    <property type="entry name" value="PriA_3primeBD"/>
</dbReference>
<evidence type="ECO:0000256" key="6">
    <source>
        <dbReference type="ARBA" id="ARBA00022840"/>
    </source>
</evidence>
<dbReference type="PANTHER" id="PTHR30580">
    <property type="entry name" value="PRIMOSOMAL PROTEIN N"/>
    <property type="match status" value="1"/>
</dbReference>
<feature type="binding site" evidence="8">
    <location>
        <position position="441"/>
    </location>
    <ligand>
        <name>Zn(2+)</name>
        <dbReference type="ChEBI" id="CHEBI:29105"/>
        <label>2</label>
    </ligand>
</feature>